<feature type="domain" description="UmuC" evidence="2">
    <location>
        <begin position="20"/>
        <end position="204"/>
    </location>
</feature>
<dbReference type="PROSITE" id="PS50173">
    <property type="entry name" value="UMUC"/>
    <property type="match status" value="1"/>
</dbReference>
<dbReference type="PANTHER" id="PTHR11076:SF35">
    <property type="entry name" value="DNA REPAIR PROTEIN HOMOLOG YOBH"/>
    <property type="match status" value="1"/>
</dbReference>
<dbReference type="Pfam" id="PF00817">
    <property type="entry name" value="IMS"/>
    <property type="match status" value="1"/>
</dbReference>
<dbReference type="SUPFAM" id="SSF56672">
    <property type="entry name" value="DNA/RNA polymerases"/>
    <property type="match status" value="1"/>
</dbReference>
<dbReference type="InterPro" id="IPR017961">
    <property type="entry name" value="DNA_pol_Y-fam_little_finger"/>
</dbReference>
<dbReference type="Gene3D" id="1.10.150.20">
    <property type="entry name" value="5' to 3' exonuclease, C-terminal subdomain"/>
    <property type="match status" value="1"/>
</dbReference>
<dbReference type="InterPro" id="IPR022880">
    <property type="entry name" value="DNApol_IV"/>
</dbReference>
<keyword evidence="3" id="KW-0548">Nucleotidyltransferase</keyword>
<dbReference type="GO" id="GO:0005829">
    <property type="term" value="C:cytosol"/>
    <property type="evidence" value="ECO:0007669"/>
    <property type="project" value="TreeGrafter"/>
</dbReference>
<reference evidence="3" key="1">
    <citation type="submission" date="2020-09" db="EMBL/GenBank/DDBJ databases">
        <title>A novel bacterium of genus Paenibacillus, isolated from South China Sea.</title>
        <authorList>
            <person name="Huang H."/>
            <person name="Mo K."/>
            <person name="Hu Y."/>
        </authorList>
    </citation>
    <scope>NUCLEOTIDE SEQUENCE</scope>
    <source>
        <strain evidence="3">IB182496</strain>
    </source>
</reference>
<dbReference type="SUPFAM" id="SSF100879">
    <property type="entry name" value="Lesion bypass DNA polymerase (Y-family), little finger domain"/>
    <property type="match status" value="1"/>
</dbReference>
<keyword evidence="4" id="KW-1185">Reference proteome</keyword>
<dbReference type="Gene3D" id="3.30.70.270">
    <property type="match status" value="1"/>
</dbReference>
<dbReference type="RefSeq" id="WP_190918065.1">
    <property type="nucleotide sequence ID" value="NZ_JACXIZ010000020.1"/>
</dbReference>
<gene>
    <name evidence="3" type="ORF">IDH44_12325</name>
</gene>
<sequence>MPAEAPAPGILHGGRRERTIMLIDGQSFYASVEKAAHPAYRDRPVAVGDPERRAGIILAACPLAKKRGVTTAERLFEALAKCPELVVIRPRMQTYITISLLITEIYESFTELVEPYSIDEQFLDVTGSLGTSGDADALAREIQAKVLLSTGVWSRVGIGPSKILAKMATDNFAKKRAGGVFRFTGDNVETDLWPLPVEQMFMVGSRMTYHFWRMGVRTIGDIARMELGDFQRKLRRAMGRQSDIQAGYYWQTARGIDPSPVVASVREALQSVSHGKALRAGHYRELADIEVVLLELVIEVCRRARRLGRQGRVVSVGAVESDGERSYSFSRQTTLPQATSLTHEVAAAARRLLVAHWRGRPVSRLFISLTQLSGDDTYQLTLFEDRTAAYELERASDTIKARFGDDALMRASSLLEAGVARERAEQIGGHYR</sequence>
<dbReference type="PANTHER" id="PTHR11076">
    <property type="entry name" value="DNA REPAIR POLYMERASE UMUC / TRANSFERASE FAMILY MEMBER"/>
    <property type="match status" value="1"/>
</dbReference>
<evidence type="ECO:0000313" key="4">
    <source>
        <dbReference type="Proteomes" id="UP000621560"/>
    </source>
</evidence>
<dbReference type="Pfam" id="PF11799">
    <property type="entry name" value="IMS_C"/>
    <property type="match status" value="1"/>
</dbReference>
<dbReference type="GO" id="GO:0006281">
    <property type="term" value="P:DNA repair"/>
    <property type="evidence" value="ECO:0007669"/>
    <property type="project" value="InterPro"/>
</dbReference>
<dbReference type="InterPro" id="IPR050116">
    <property type="entry name" value="DNA_polymerase-Y"/>
</dbReference>
<dbReference type="Gene3D" id="3.40.1170.60">
    <property type="match status" value="1"/>
</dbReference>
<dbReference type="Proteomes" id="UP000621560">
    <property type="component" value="Unassembled WGS sequence"/>
</dbReference>
<dbReference type="InterPro" id="IPR036775">
    <property type="entry name" value="DNA_pol_Y-fam_lit_finger_sf"/>
</dbReference>
<dbReference type="EC" id="2.7.7.7" evidence="3"/>
<protein>
    <submittedName>
        <fullName evidence="3">DNA polymerase IV</fullName>
        <ecNumber evidence="3">2.7.7.7</ecNumber>
    </submittedName>
</protein>
<dbReference type="AlphaFoldDB" id="A0A927BSJ1"/>
<dbReference type="InterPro" id="IPR001126">
    <property type="entry name" value="UmuC"/>
</dbReference>
<accession>A0A927BSJ1</accession>
<dbReference type="GO" id="GO:0003887">
    <property type="term" value="F:DNA-directed DNA polymerase activity"/>
    <property type="evidence" value="ECO:0007669"/>
    <property type="project" value="UniProtKB-EC"/>
</dbReference>
<dbReference type="InterPro" id="IPR043502">
    <property type="entry name" value="DNA/RNA_pol_sf"/>
</dbReference>
<dbReference type="Gene3D" id="3.30.1490.100">
    <property type="entry name" value="DNA polymerase, Y-family, little finger domain"/>
    <property type="match status" value="1"/>
</dbReference>
<evidence type="ECO:0000313" key="3">
    <source>
        <dbReference type="EMBL" id="MBD2845982.1"/>
    </source>
</evidence>
<dbReference type="EMBL" id="JACXIZ010000020">
    <property type="protein sequence ID" value="MBD2845982.1"/>
    <property type="molecule type" value="Genomic_DNA"/>
</dbReference>
<dbReference type="CDD" id="cd03586">
    <property type="entry name" value="PolY_Pol_IV_kappa"/>
    <property type="match status" value="1"/>
</dbReference>
<dbReference type="GO" id="GO:0042276">
    <property type="term" value="P:error-prone translesion synthesis"/>
    <property type="evidence" value="ECO:0007669"/>
    <property type="project" value="TreeGrafter"/>
</dbReference>
<dbReference type="NCBIfam" id="NF002848">
    <property type="entry name" value="PRK03103.1"/>
    <property type="match status" value="1"/>
</dbReference>
<evidence type="ECO:0000256" key="1">
    <source>
        <dbReference type="ARBA" id="ARBA00010945"/>
    </source>
</evidence>
<evidence type="ECO:0000259" key="2">
    <source>
        <dbReference type="PROSITE" id="PS50173"/>
    </source>
</evidence>
<dbReference type="GO" id="GO:0003684">
    <property type="term" value="F:damaged DNA binding"/>
    <property type="evidence" value="ECO:0007669"/>
    <property type="project" value="InterPro"/>
</dbReference>
<organism evidence="3 4">
    <name type="scientific">Paenibacillus sabuli</name>
    <dbReference type="NCBI Taxonomy" id="2772509"/>
    <lineage>
        <taxon>Bacteria</taxon>
        <taxon>Bacillati</taxon>
        <taxon>Bacillota</taxon>
        <taxon>Bacilli</taxon>
        <taxon>Bacillales</taxon>
        <taxon>Paenibacillaceae</taxon>
        <taxon>Paenibacillus</taxon>
    </lineage>
</organism>
<proteinExistence type="inferred from homology"/>
<name>A0A927BSJ1_9BACL</name>
<keyword evidence="3" id="KW-0808">Transferase</keyword>
<comment type="similarity">
    <text evidence="1">Belongs to the DNA polymerase type-Y family.</text>
</comment>
<dbReference type="GO" id="GO:0009432">
    <property type="term" value="P:SOS response"/>
    <property type="evidence" value="ECO:0007669"/>
    <property type="project" value="TreeGrafter"/>
</dbReference>
<comment type="caution">
    <text evidence="3">The sequence shown here is derived from an EMBL/GenBank/DDBJ whole genome shotgun (WGS) entry which is preliminary data.</text>
</comment>
<dbReference type="InterPro" id="IPR043128">
    <property type="entry name" value="Rev_trsase/Diguanyl_cyclase"/>
</dbReference>